<protein>
    <recommendedName>
        <fullName evidence="6">ABC-2 type transporter transmembrane domain-containing protein</fullName>
    </recommendedName>
</protein>
<organism evidence="7 8">
    <name type="scientific">Metamycoplasma auris 15026</name>
    <dbReference type="NCBI Taxonomy" id="1188233"/>
    <lineage>
        <taxon>Bacteria</taxon>
        <taxon>Bacillati</taxon>
        <taxon>Mycoplasmatota</taxon>
        <taxon>Mycoplasmoidales</taxon>
        <taxon>Metamycoplasmataceae</taxon>
        <taxon>Metamycoplasma</taxon>
    </lineage>
</organism>
<dbReference type="AlphaFoldDB" id="N9TQY4"/>
<feature type="transmembrane region" description="Helical" evidence="5">
    <location>
        <begin position="12"/>
        <end position="38"/>
    </location>
</feature>
<evidence type="ECO:0000256" key="5">
    <source>
        <dbReference type="SAM" id="Phobius"/>
    </source>
</evidence>
<dbReference type="PATRIC" id="fig|1188233.3.peg.629"/>
<feature type="transmembrane region" description="Helical" evidence="5">
    <location>
        <begin position="58"/>
        <end position="79"/>
    </location>
</feature>
<accession>N9TQY4</accession>
<dbReference type="Pfam" id="PF01061">
    <property type="entry name" value="ABC2_membrane"/>
    <property type="match status" value="1"/>
</dbReference>
<evidence type="ECO:0000259" key="6">
    <source>
        <dbReference type="Pfam" id="PF01061"/>
    </source>
</evidence>
<comment type="subcellular location">
    <subcellularLocation>
        <location evidence="1">Membrane</location>
        <topology evidence="1">Multi-pass membrane protein</topology>
    </subcellularLocation>
</comment>
<keyword evidence="8" id="KW-1185">Reference proteome</keyword>
<proteinExistence type="predicted"/>
<dbReference type="EMBL" id="AORI01000012">
    <property type="protein sequence ID" value="ENY68569.1"/>
    <property type="molecule type" value="Genomic_DNA"/>
</dbReference>
<evidence type="ECO:0000256" key="4">
    <source>
        <dbReference type="ARBA" id="ARBA00023136"/>
    </source>
</evidence>
<keyword evidence="4 5" id="KW-0472">Membrane</keyword>
<keyword evidence="3 5" id="KW-1133">Transmembrane helix</keyword>
<dbReference type="RefSeq" id="WP_004425389.1">
    <property type="nucleotide sequence ID" value="NZ_AORI01000012.1"/>
</dbReference>
<evidence type="ECO:0000256" key="3">
    <source>
        <dbReference type="ARBA" id="ARBA00022989"/>
    </source>
</evidence>
<dbReference type="InterPro" id="IPR013525">
    <property type="entry name" value="ABC2_TM"/>
</dbReference>
<dbReference type="GO" id="GO:0016020">
    <property type="term" value="C:membrane"/>
    <property type="evidence" value="ECO:0007669"/>
    <property type="project" value="UniProtKB-SubCell"/>
</dbReference>
<gene>
    <name evidence="7" type="ORF">MAU_6520</name>
</gene>
<feature type="domain" description="ABC-2 type transporter transmembrane" evidence="6">
    <location>
        <begin position="5"/>
        <end position="175"/>
    </location>
</feature>
<reference evidence="7 8" key="1">
    <citation type="journal article" date="2013" name="Genome Announc.">
        <title>Draft Genome Sequences of Mycoplasma auris and Mycoplasma yeatsii, Two Species of the Ear Canal of Caprinae.</title>
        <authorList>
            <person name="Dordet-Frisoni E."/>
            <person name="Baranowski E."/>
            <person name="Barre A."/>
            <person name="Blanchard A."/>
            <person name="Breton M."/>
            <person name="Couture C."/>
            <person name="Dupuy V."/>
            <person name="Gaurivaud P."/>
            <person name="Jacob D."/>
            <person name="Lemaitre C."/>
            <person name="Manso-Silvan L."/>
            <person name="Nikolski M."/>
            <person name="Nouvel L.X."/>
            <person name="Poumarat F."/>
            <person name="Sirand-Pugnet P."/>
            <person name="Thebault P."/>
            <person name="Theil S."/>
            <person name="Thiaucourt F."/>
            <person name="Citti C."/>
            <person name="Tardy F."/>
        </authorList>
    </citation>
    <scope>NUCLEOTIDE SEQUENCE [LARGE SCALE GENOMIC DNA]</scope>
    <source>
        <strain evidence="7 8">15026</strain>
    </source>
</reference>
<name>N9TQY4_9BACT</name>
<evidence type="ECO:0000256" key="2">
    <source>
        <dbReference type="ARBA" id="ARBA00022692"/>
    </source>
</evidence>
<dbReference type="Proteomes" id="UP000013131">
    <property type="component" value="Unassembled WGS sequence"/>
</dbReference>
<evidence type="ECO:0000256" key="1">
    <source>
        <dbReference type="ARBA" id="ARBA00004141"/>
    </source>
</evidence>
<feature type="transmembrane region" description="Helical" evidence="5">
    <location>
        <begin position="649"/>
        <end position="668"/>
    </location>
</feature>
<feature type="transmembrane region" description="Helical" evidence="5">
    <location>
        <begin position="137"/>
        <end position="158"/>
    </location>
</feature>
<dbReference type="eggNOG" id="ENOG5030MJ3">
    <property type="taxonomic scope" value="Bacteria"/>
</dbReference>
<dbReference type="OrthoDB" id="401366at2"/>
<dbReference type="GO" id="GO:0140359">
    <property type="term" value="F:ABC-type transporter activity"/>
    <property type="evidence" value="ECO:0007669"/>
    <property type="project" value="InterPro"/>
</dbReference>
<comment type="caution">
    <text evidence="7">The sequence shown here is derived from an EMBL/GenBank/DDBJ whole genome shotgun (WGS) entry which is preliminary data.</text>
</comment>
<feature type="transmembrane region" description="Helical" evidence="5">
    <location>
        <begin position="100"/>
        <end position="125"/>
    </location>
</feature>
<evidence type="ECO:0000313" key="7">
    <source>
        <dbReference type="EMBL" id="ENY68569.1"/>
    </source>
</evidence>
<keyword evidence="2 5" id="KW-0812">Transmembrane</keyword>
<evidence type="ECO:0000313" key="8">
    <source>
        <dbReference type="Proteomes" id="UP000013131"/>
    </source>
</evidence>
<sequence>MGAFFRMQLKIYFRLWSSYITPLAIGIFYIILIGLIKLALSANEVDKLVNSNNYVEAIGNFCMIASFIICTFVTQTFFYRYRREGIEYILYSKPIRRFEIYLSNVFASIIGLLLSMFLMGFTFFISKLIVPIEAKQALISSLSLTWAGLLCGLLGLGIASLVQNFVEMKVFQIIVGIIPIFGVLVMNFVKFAQGINVVKVGFRVASNPALLIPNKDVKDANDAVDNLNKRIASLDDLLIVNEGIGNKFENDNELIFNPLEKEFQTNKIDTTLDIINNSRNSLYSSIFFLNFKEYYFPLVTLHNRSLQNASVYVDYNHKLNGKENKYYRVLDGNGKLNESTLKKLKEKYSLDLKKQILFKTNNGDVFALSYNVDNFRSIFEITNQSFDPQFESFLNYATEDIQNNNFDKFKDFNNKVINFILNEEYTKKIKGLLLNGISLTQQSGLGLSEFLIPKDKNKNPSVIGVHQIIDILSRLTKYVILDDENKFNEEKTKLQNEFQNEKNEELKKINAKFSLPLSLLSLKAIKERSNLKNISGFVDEYIKANFDTKKLTNIQKTRLEHTLASIKEKAAEELSKLLWTINVFKIIGIQEDGSFATKLSTDGLLDYLAASKANYNKYVNYRWGIIKAIKLNNNLIEFQRKPYLEPHTAILITSLFSLFLIVIGYLKFQRKNFK</sequence>
<feature type="transmembrane region" description="Helical" evidence="5">
    <location>
        <begin position="170"/>
        <end position="189"/>
    </location>
</feature>